<protein>
    <submittedName>
        <fullName evidence="3">Kelch domain-containing protein 10</fullName>
    </submittedName>
</protein>
<dbReference type="GO" id="GO:0032874">
    <property type="term" value="P:positive regulation of stress-activated MAPK cascade"/>
    <property type="evidence" value="ECO:0007669"/>
    <property type="project" value="TreeGrafter"/>
</dbReference>
<evidence type="ECO:0000256" key="2">
    <source>
        <dbReference type="ARBA" id="ARBA00022737"/>
    </source>
</evidence>
<dbReference type="OrthoDB" id="7676067at2759"/>
<keyword evidence="1" id="KW-0880">Kelch repeat</keyword>
<dbReference type="Gene3D" id="2.120.10.80">
    <property type="entry name" value="Kelch-type beta propeller"/>
    <property type="match status" value="2"/>
</dbReference>
<dbReference type="PANTHER" id="PTHR46428:SF1">
    <property type="entry name" value="KELCH DOMAIN-CONTAINING PROTEIN 10"/>
    <property type="match status" value="1"/>
</dbReference>
<name>A0A0C2MN47_THEKT</name>
<dbReference type="Pfam" id="PF24681">
    <property type="entry name" value="Kelch_KLHDC2_KLHL20_DRC7"/>
    <property type="match status" value="2"/>
</dbReference>
<keyword evidence="2" id="KW-0677">Repeat</keyword>
<dbReference type="AlphaFoldDB" id="A0A0C2MN47"/>
<dbReference type="InterPro" id="IPR011043">
    <property type="entry name" value="Gal_Oxase/kelch_b-propeller"/>
</dbReference>
<dbReference type="PANTHER" id="PTHR46428">
    <property type="entry name" value="KELCH DOMAIN-CONTAINING PROTEIN 10"/>
    <property type="match status" value="1"/>
</dbReference>
<evidence type="ECO:0000256" key="1">
    <source>
        <dbReference type="ARBA" id="ARBA00022441"/>
    </source>
</evidence>
<gene>
    <name evidence="3" type="ORF">RF11_08417</name>
</gene>
<keyword evidence="4" id="KW-1185">Reference proteome</keyword>
<dbReference type="InterPro" id="IPR052125">
    <property type="entry name" value="KLHDC10"/>
</dbReference>
<proteinExistence type="predicted"/>
<dbReference type="Proteomes" id="UP000031668">
    <property type="component" value="Unassembled WGS sequence"/>
</dbReference>
<dbReference type="InterPro" id="IPR015915">
    <property type="entry name" value="Kelch-typ_b-propeller"/>
</dbReference>
<comment type="caution">
    <text evidence="3">The sequence shown here is derived from an EMBL/GenBank/DDBJ whole genome shotgun (WGS) entry which is preliminary data.</text>
</comment>
<dbReference type="SUPFAM" id="SSF117281">
    <property type="entry name" value="Kelch motif"/>
    <property type="match status" value="1"/>
</dbReference>
<evidence type="ECO:0000313" key="4">
    <source>
        <dbReference type="Proteomes" id="UP000031668"/>
    </source>
</evidence>
<dbReference type="EMBL" id="JWZT01004789">
    <property type="protein sequence ID" value="KII63056.1"/>
    <property type="molecule type" value="Genomic_DNA"/>
</dbReference>
<evidence type="ECO:0000313" key="3">
    <source>
        <dbReference type="EMBL" id="KII63056.1"/>
    </source>
</evidence>
<dbReference type="SUPFAM" id="SSF50965">
    <property type="entry name" value="Galactose oxidase, central domain"/>
    <property type="match status" value="1"/>
</dbReference>
<organism evidence="3 4">
    <name type="scientific">Thelohanellus kitauei</name>
    <name type="common">Myxosporean</name>
    <dbReference type="NCBI Taxonomy" id="669202"/>
    <lineage>
        <taxon>Eukaryota</taxon>
        <taxon>Metazoa</taxon>
        <taxon>Cnidaria</taxon>
        <taxon>Myxozoa</taxon>
        <taxon>Myxosporea</taxon>
        <taxon>Bivalvulida</taxon>
        <taxon>Platysporina</taxon>
        <taxon>Myxobolidae</taxon>
        <taxon>Thelohanellus</taxon>
    </lineage>
</organism>
<reference evidence="3 4" key="1">
    <citation type="journal article" date="2014" name="Genome Biol. Evol.">
        <title>The genome of the myxosporean Thelohanellus kitauei shows adaptations to nutrient acquisition within its fish host.</title>
        <authorList>
            <person name="Yang Y."/>
            <person name="Xiong J."/>
            <person name="Zhou Z."/>
            <person name="Huo F."/>
            <person name="Miao W."/>
            <person name="Ran C."/>
            <person name="Liu Y."/>
            <person name="Zhang J."/>
            <person name="Feng J."/>
            <person name="Wang M."/>
            <person name="Wang M."/>
            <person name="Wang L."/>
            <person name="Yao B."/>
        </authorList>
    </citation>
    <scope>NUCLEOTIDE SEQUENCE [LARGE SCALE GENOMIC DNA]</scope>
    <source>
        <strain evidence="3">Wuqing</strain>
    </source>
</reference>
<sequence length="351" mass="40308">MNSDDELMEPGARTGHCMTSVGEYVILYGGHDESTSSVFNELSSYNTLRGIWRRYQPPSDPHQGFYSSSICANGKFVYIFGGLHSPDENEETNSLISFDIHNASWQTLSPHTEDCDQNTPPPMFRSCIFYHSGYLYIIGGVFDYSDSDKMHKFCLKTSKWSLVSQNGVKPLILGRIFGTVYNNQFHTFDFSRPNGQTRFRNICIFDLSTYTWTTRETSSLTGLYPDDRLFESFAFSGNLGYLSGGDSMGRYYSDIWRIDLEELQWCKLHYTLIKGICGHHTSIVDDSCLYSFGGFTDSFENLQLFQNFTLRPPSLYRLCLESIRRSPNFRRYAQLLPVAIVDELSLYNKNH</sequence>
<dbReference type="OMA" id="MGKLLQF"/>
<accession>A0A0C2MN47</accession>